<dbReference type="NCBIfam" id="TIGR00096">
    <property type="entry name" value="16S rRNA (cytidine(1402)-2'-O)-methyltransferase"/>
    <property type="match status" value="1"/>
</dbReference>
<evidence type="ECO:0000256" key="4">
    <source>
        <dbReference type="ARBA" id="ARBA00022679"/>
    </source>
</evidence>
<feature type="domain" description="Tetrapyrrole methylase" evidence="7">
    <location>
        <begin position="4"/>
        <end position="201"/>
    </location>
</feature>
<dbReference type="GO" id="GO:0070677">
    <property type="term" value="F:rRNA (cytosine-2'-O-)-methyltransferase activity"/>
    <property type="evidence" value="ECO:0007669"/>
    <property type="project" value="UniProtKB-UniRule"/>
</dbReference>
<dbReference type="PANTHER" id="PTHR46111:SF1">
    <property type="entry name" value="RIBOSOMAL RNA SMALL SUBUNIT METHYLTRANSFERASE I"/>
    <property type="match status" value="1"/>
</dbReference>
<dbReference type="PANTHER" id="PTHR46111">
    <property type="entry name" value="RIBOSOMAL RNA SMALL SUBUNIT METHYLTRANSFERASE I"/>
    <property type="match status" value="1"/>
</dbReference>
<dbReference type="GO" id="GO:0005737">
    <property type="term" value="C:cytoplasm"/>
    <property type="evidence" value="ECO:0007669"/>
    <property type="project" value="UniProtKB-SubCell"/>
</dbReference>
<organism evidence="8 9">
    <name type="scientific">candidate division WWE3 bacterium CG06_land_8_20_14_3_00_42_16</name>
    <dbReference type="NCBI Taxonomy" id="1975083"/>
    <lineage>
        <taxon>Bacteria</taxon>
        <taxon>Katanobacteria</taxon>
    </lineage>
</organism>
<evidence type="ECO:0000256" key="1">
    <source>
        <dbReference type="ARBA" id="ARBA00022490"/>
    </source>
</evidence>
<dbReference type="FunFam" id="3.30.950.10:FF:000002">
    <property type="entry name" value="Ribosomal RNA small subunit methyltransferase I"/>
    <property type="match status" value="1"/>
</dbReference>
<dbReference type="Pfam" id="PF00590">
    <property type="entry name" value="TP_methylase"/>
    <property type="match status" value="1"/>
</dbReference>
<dbReference type="EMBL" id="PEWD01000035">
    <property type="protein sequence ID" value="PIU69046.1"/>
    <property type="molecule type" value="Genomic_DNA"/>
</dbReference>
<dbReference type="Gene3D" id="3.30.950.10">
    <property type="entry name" value="Methyltransferase, Cobalt-precorrin-4 Transmethylase, Domain 2"/>
    <property type="match status" value="1"/>
</dbReference>
<protein>
    <recommendedName>
        <fullName evidence="6">Ribosomal RNA small subunit methyltransferase I</fullName>
        <ecNumber evidence="6">2.1.1.198</ecNumber>
    </recommendedName>
    <alternativeName>
        <fullName evidence="6">16S rRNA 2'-O-ribose C1402 methyltransferase</fullName>
    </alternativeName>
    <alternativeName>
        <fullName evidence="6">rRNA (cytidine-2'-O-)-methyltransferase RsmI</fullName>
    </alternativeName>
</protein>
<dbReference type="InterPro" id="IPR014777">
    <property type="entry name" value="4pyrrole_Mease_sub1"/>
</dbReference>
<keyword evidence="1 6" id="KW-0963">Cytoplasm</keyword>
<keyword evidence="5 6" id="KW-0949">S-adenosyl-L-methionine</keyword>
<evidence type="ECO:0000313" key="9">
    <source>
        <dbReference type="Proteomes" id="UP000229916"/>
    </source>
</evidence>
<dbReference type="PIRSF" id="PIRSF005917">
    <property type="entry name" value="MTase_YraL"/>
    <property type="match status" value="1"/>
</dbReference>
<dbReference type="PROSITE" id="PS01296">
    <property type="entry name" value="RSMI"/>
    <property type="match status" value="1"/>
</dbReference>
<dbReference type="CDD" id="cd11648">
    <property type="entry name" value="RsmI"/>
    <property type="match status" value="1"/>
</dbReference>
<evidence type="ECO:0000256" key="5">
    <source>
        <dbReference type="ARBA" id="ARBA00022691"/>
    </source>
</evidence>
<evidence type="ECO:0000256" key="6">
    <source>
        <dbReference type="HAMAP-Rule" id="MF_01877"/>
    </source>
</evidence>
<comment type="function">
    <text evidence="6">Catalyzes the 2'-O-methylation of the ribose of cytidine 1402 (C1402) in 16S rRNA.</text>
</comment>
<dbReference type="Proteomes" id="UP000229916">
    <property type="component" value="Unassembled WGS sequence"/>
</dbReference>
<accession>A0A2M7ANU1</accession>
<dbReference type="InterPro" id="IPR035996">
    <property type="entry name" value="4pyrrol_Methylase_sf"/>
</dbReference>
<dbReference type="EC" id="2.1.1.198" evidence="6"/>
<evidence type="ECO:0000313" key="8">
    <source>
        <dbReference type="EMBL" id="PIU69046.1"/>
    </source>
</evidence>
<comment type="catalytic activity">
    <reaction evidence="6">
        <text>cytidine(1402) in 16S rRNA + S-adenosyl-L-methionine = 2'-O-methylcytidine(1402) in 16S rRNA + S-adenosyl-L-homocysteine + H(+)</text>
        <dbReference type="Rhea" id="RHEA:42924"/>
        <dbReference type="Rhea" id="RHEA-COMP:10285"/>
        <dbReference type="Rhea" id="RHEA-COMP:10286"/>
        <dbReference type="ChEBI" id="CHEBI:15378"/>
        <dbReference type="ChEBI" id="CHEBI:57856"/>
        <dbReference type="ChEBI" id="CHEBI:59789"/>
        <dbReference type="ChEBI" id="CHEBI:74495"/>
        <dbReference type="ChEBI" id="CHEBI:82748"/>
        <dbReference type="EC" id="2.1.1.198"/>
    </reaction>
</comment>
<dbReference type="InterPro" id="IPR000878">
    <property type="entry name" value="4pyrrol_Mease"/>
</dbReference>
<dbReference type="HAMAP" id="MF_01877">
    <property type="entry name" value="16SrRNA_methyltr_I"/>
    <property type="match status" value="1"/>
</dbReference>
<dbReference type="InterPro" id="IPR018063">
    <property type="entry name" value="SAM_MeTrfase_RsmI_CS"/>
</dbReference>
<proteinExistence type="inferred from homology"/>
<dbReference type="InterPro" id="IPR008189">
    <property type="entry name" value="rRNA_ssu_MeTfrase_I"/>
</dbReference>
<gene>
    <name evidence="6 8" type="primary">rsmI</name>
    <name evidence="8" type="ORF">COS81_01710</name>
</gene>
<keyword evidence="4 6" id="KW-0808">Transferase</keyword>
<dbReference type="FunFam" id="3.40.1010.10:FF:000007">
    <property type="entry name" value="Ribosomal RNA small subunit methyltransferase I"/>
    <property type="match status" value="1"/>
</dbReference>
<name>A0A2M7ANU1_UNCKA</name>
<keyword evidence="3 6" id="KW-0489">Methyltransferase</keyword>
<dbReference type="Gene3D" id="3.40.1010.10">
    <property type="entry name" value="Cobalt-precorrin-4 Transmethylase, Domain 1"/>
    <property type="match status" value="1"/>
</dbReference>
<dbReference type="AlphaFoldDB" id="A0A2M7ANU1"/>
<comment type="subcellular location">
    <subcellularLocation>
        <location evidence="6">Cytoplasm</location>
    </subcellularLocation>
</comment>
<keyword evidence="2 6" id="KW-0698">rRNA processing</keyword>
<dbReference type="SUPFAM" id="SSF53790">
    <property type="entry name" value="Tetrapyrrole methylase"/>
    <property type="match status" value="1"/>
</dbReference>
<evidence type="ECO:0000256" key="3">
    <source>
        <dbReference type="ARBA" id="ARBA00022603"/>
    </source>
</evidence>
<comment type="caution">
    <text evidence="8">The sequence shown here is derived from an EMBL/GenBank/DDBJ whole genome shotgun (WGS) entry which is preliminary data.</text>
</comment>
<sequence>MSILFLVSTPIGNLKDISFRALDVLNSADLILAEDTRRTKILLNFYKIKTLLLSYQEHNEKYRIPAVIQKLKSGEKIALVSDAGTPLISDPGYKLVTATLSAKIKIEAIPGPSSILCALILSGLPPDKFCFLGFLPRKEGQKAKLLENLKNQSFSFTYIAFESPFRLLKTLASLQKAFGEIEVVICRELTKMHEEVIREEVDVLIQKLAHQKIKGEITLLFHLERD</sequence>
<dbReference type="InterPro" id="IPR014776">
    <property type="entry name" value="4pyrrole_Mease_sub2"/>
</dbReference>
<reference evidence="9" key="1">
    <citation type="submission" date="2017-09" db="EMBL/GenBank/DDBJ databases">
        <title>Depth-based differentiation of microbial function through sediment-hosted aquifers and enrichment of novel symbionts in the deep terrestrial subsurface.</title>
        <authorList>
            <person name="Probst A.J."/>
            <person name="Ladd B."/>
            <person name="Jarett J.K."/>
            <person name="Geller-Mcgrath D.E."/>
            <person name="Sieber C.M.K."/>
            <person name="Emerson J.B."/>
            <person name="Anantharaman K."/>
            <person name="Thomas B.C."/>
            <person name="Malmstrom R."/>
            <person name="Stieglmeier M."/>
            <person name="Klingl A."/>
            <person name="Woyke T."/>
            <person name="Ryan C.M."/>
            <person name="Banfield J.F."/>
        </authorList>
    </citation>
    <scope>NUCLEOTIDE SEQUENCE [LARGE SCALE GENOMIC DNA]</scope>
</reference>
<comment type="similarity">
    <text evidence="6">Belongs to the methyltransferase superfamily. RsmI family.</text>
</comment>
<evidence type="ECO:0000259" key="7">
    <source>
        <dbReference type="Pfam" id="PF00590"/>
    </source>
</evidence>
<evidence type="ECO:0000256" key="2">
    <source>
        <dbReference type="ARBA" id="ARBA00022552"/>
    </source>
</evidence>